<name>J3L6Y9_ORYBR</name>
<dbReference type="PANTHER" id="PTHR31234">
    <property type="entry name" value="LATE EMBRYOGENESIS ABUNDANT (LEA) HYDROXYPROLINE-RICH GLYCOPROTEIN FAMILY"/>
    <property type="match status" value="1"/>
</dbReference>
<dbReference type="STRING" id="4533.J3L6Y9"/>
<organism evidence="4">
    <name type="scientific">Oryza brachyantha</name>
    <name type="common">malo sina</name>
    <dbReference type="NCBI Taxonomy" id="4533"/>
    <lineage>
        <taxon>Eukaryota</taxon>
        <taxon>Viridiplantae</taxon>
        <taxon>Streptophyta</taxon>
        <taxon>Embryophyta</taxon>
        <taxon>Tracheophyta</taxon>
        <taxon>Spermatophyta</taxon>
        <taxon>Magnoliopsida</taxon>
        <taxon>Liliopsida</taxon>
        <taxon>Poales</taxon>
        <taxon>Poaceae</taxon>
        <taxon>BOP clade</taxon>
        <taxon>Oryzoideae</taxon>
        <taxon>Oryzeae</taxon>
        <taxon>Oryzinae</taxon>
        <taxon>Oryza</taxon>
    </lineage>
</organism>
<sequence>MALCCMACCILFWLLVVAVGVAVLVVFLVYHPKPPRLRVTSATLNTGHIDSDARELSADLTVLAAISNPNAKLHIVLRYMQLGLYFEGGMIAAQAGGAAPLHEGPRGTVLRTVRLVASNVTMAPPAVFVWQNATTSGGGPVVLELAGRFHTQLNVGRWLRYRFWAKPRCTLWLDPPPGGALRRSQC</sequence>
<evidence type="ECO:0000313" key="5">
    <source>
        <dbReference type="Proteomes" id="UP000006038"/>
    </source>
</evidence>
<evidence type="ECO:0008006" key="6">
    <source>
        <dbReference type="Google" id="ProtNLM"/>
    </source>
</evidence>
<keyword evidence="2 3" id="KW-0472">Membrane</keyword>
<reference evidence="4" key="2">
    <citation type="submission" date="2013-04" db="UniProtKB">
        <authorList>
            <consortium name="EnsemblPlants"/>
        </authorList>
    </citation>
    <scope>IDENTIFICATION</scope>
</reference>
<dbReference type="HOGENOM" id="CLU_065053_1_0_1"/>
<comment type="subcellular location">
    <subcellularLocation>
        <location evidence="1">Membrane</location>
    </subcellularLocation>
</comment>
<dbReference type="GO" id="GO:0098542">
    <property type="term" value="P:defense response to other organism"/>
    <property type="evidence" value="ECO:0007669"/>
    <property type="project" value="InterPro"/>
</dbReference>
<accession>J3L6Y9</accession>
<evidence type="ECO:0000313" key="4">
    <source>
        <dbReference type="EnsemblPlants" id="OB01G49950.1"/>
    </source>
</evidence>
<reference evidence="4" key="1">
    <citation type="journal article" date="2013" name="Nat. Commun.">
        <title>Whole-genome sequencing of Oryza brachyantha reveals mechanisms underlying Oryza genome evolution.</title>
        <authorList>
            <person name="Chen J."/>
            <person name="Huang Q."/>
            <person name="Gao D."/>
            <person name="Wang J."/>
            <person name="Lang Y."/>
            <person name="Liu T."/>
            <person name="Li B."/>
            <person name="Bai Z."/>
            <person name="Luis Goicoechea J."/>
            <person name="Liang C."/>
            <person name="Chen C."/>
            <person name="Zhang W."/>
            <person name="Sun S."/>
            <person name="Liao Y."/>
            <person name="Zhang X."/>
            <person name="Yang L."/>
            <person name="Song C."/>
            <person name="Wang M."/>
            <person name="Shi J."/>
            <person name="Liu G."/>
            <person name="Liu J."/>
            <person name="Zhou H."/>
            <person name="Zhou W."/>
            <person name="Yu Q."/>
            <person name="An N."/>
            <person name="Chen Y."/>
            <person name="Cai Q."/>
            <person name="Wang B."/>
            <person name="Liu B."/>
            <person name="Min J."/>
            <person name="Huang Y."/>
            <person name="Wu H."/>
            <person name="Li Z."/>
            <person name="Zhang Y."/>
            <person name="Yin Y."/>
            <person name="Song W."/>
            <person name="Jiang J."/>
            <person name="Jackson S.A."/>
            <person name="Wing R.A."/>
            <person name="Wang J."/>
            <person name="Chen M."/>
        </authorList>
    </citation>
    <scope>NUCLEOTIDE SEQUENCE [LARGE SCALE GENOMIC DNA]</scope>
    <source>
        <strain evidence="4">cv. IRGC 101232</strain>
    </source>
</reference>
<keyword evidence="3" id="KW-1133">Transmembrane helix</keyword>
<protein>
    <recommendedName>
        <fullName evidence="6">Late embryogenesis abundant protein LEA-2 subgroup domain-containing protein</fullName>
    </recommendedName>
</protein>
<dbReference type="GO" id="GO:0005886">
    <property type="term" value="C:plasma membrane"/>
    <property type="evidence" value="ECO:0007669"/>
    <property type="project" value="TreeGrafter"/>
</dbReference>
<dbReference type="Gramene" id="OB01G49950.1">
    <property type="protein sequence ID" value="OB01G49950.1"/>
    <property type="gene ID" value="OB01G49950"/>
</dbReference>
<keyword evidence="5" id="KW-1185">Reference proteome</keyword>
<dbReference type="OMA" id="QKHAPPR"/>
<dbReference type="OrthoDB" id="1924574at2759"/>
<evidence type="ECO:0000256" key="2">
    <source>
        <dbReference type="ARBA" id="ARBA00023136"/>
    </source>
</evidence>
<keyword evidence="3" id="KW-0812">Transmembrane</keyword>
<dbReference type="AlphaFoldDB" id="J3L6Y9"/>
<dbReference type="Proteomes" id="UP000006038">
    <property type="component" value="Chromosome 1"/>
</dbReference>
<dbReference type="eggNOG" id="ENOG502RXZI">
    <property type="taxonomic scope" value="Eukaryota"/>
</dbReference>
<dbReference type="KEGG" id="obr:102702066"/>
<evidence type="ECO:0000256" key="1">
    <source>
        <dbReference type="ARBA" id="ARBA00004370"/>
    </source>
</evidence>
<gene>
    <name evidence="4" type="primary">LOC102702066</name>
</gene>
<evidence type="ECO:0000256" key="3">
    <source>
        <dbReference type="SAM" id="Phobius"/>
    </source>
</evidence>
<dbReference type="GeneID" id="102702066"/>
<proteinExistence type="predicted"/>
<dbReference type="EnsemblPlants" id="OB01G49950.1">
    <property type="protein sequence ID" value="OB01G49950.1"/>
    <property type="gene ID" value="OB01G49950"/>
</dbReference>
<dbReference type="InterPro" id="IPR044839">
    <property type="entry name" value="NDR1-like"/>
</dbReference>
<feature type="transmembrane region" description="Helical" evidence="3">
    <location>
        <begin position="7"/>
        <end position="30"/>
    </location>
</feature>
<dbReference type="PANTHER" id="PTHR31234:SF42">
    <property type="entry name" value="LATE EMBRYOGENESIS ABUNDANT (LEA) HYDROXYPROLINE-RICH GLYCOPROTEIN FAMILY"/>
    <property type="match status" value="1"/>
</dbReference>